<reference evidence="1" key="1">
    <citation type="submission" date="2012-03" db="EMBL/GenBank/DDBJ databases">
        <title>Functional metagenomics reveals considerable lignocellulase gene clusters in the gut microbiome of a wood-feeding higher termite.</title>
        <authorList>
            <person name="Liu N."/>
        </authorList>
    </citation>
    <scope>NUCLEOTIDE SEQUENCE</scope>
</reference>
<sequence length="84" mass="9708">MFETENKFYQENRETLREKYLGKAIVIVGETIIGTYDNIGEAYKETIKNRKPGSFCLKNIPIDPNEAYSEDHPRISPIRGFTHA</sequence>
<accession>A0A806KFT0</accession>
<protein>
    <recommendedName>
        <fullName evidence="2">DUF5678 domain-containing protein</fullName>
    </recommendedName>
</protein>
<proteinExistence type="predicted"/>
<evidence type="ECO:0000313" key="1">
    <source>
        <dbReference type="EMBL" id="AGS51649.1"/>
    </source>
</evidence>
<name>A0A806KFT0_9BACT</name>
<evidence type="ECO:0008006" key="2">
    <source>
        <dbReference type="Google" id="ProtNLM"/>
    </source>
</evidence>
<dbReference type="EMBL" id="JQ844167">
    <property type="protein sequence ID" value="AGS51649.1"/>
    <property type="molecule type" value="Genomic_DNA"/>
</dbReference>
<organism evidence="1">
    <name type="scientific">uncultured bacterium contig00026</name>
    <dbReference type="NCBI Taxonomy" id="1181515"/>
    <lineage>
        <taxon>Bacteria</taxon>
        <taxon>environmental samples</taxon>
    </lineage>
</organism>
<dbReference type="AlphaFoldDB" id="A0A806KFT0"/>